<dbReference type="OrthoDB" id="2703022at2"/>
<protein>
    <recommendedName>
        <fullName evidence="3">Catechol-2,3-dioxygenase</fullName>
    </recommendedName>
</protein>
<dbReference type="EMBL" id="QBKT01000001">
    <property type="protein sequence ID" value="PTX63452.1"/>
    <property type="molecule type" value="Genomic_DNA"/>
</dbReference>
<comment type="caution">
    <text evidence="1">The sequence shown here is derived from an EMBL/GenBank/DDBJ whole genome shotgun (WGS) entry which is preliminary data.</text>
</comment>
<reference evidence="1 2" key="1">
    <citation type="submission" date="2018-04" db="EMBL/GenBank/DDBJ databases">
        <title>Genomic Encyclopedia of Archaeal and Bacterial Type Strains, Phase II (KMG-II): from individual species to whole genera.</title>
        <authorList>
            <person name="Goeker M."/>
        </authorList>
    </citation>
    <scope>NUCLEOTIDE SEQUENCE [LARGE SCALE GENOMIC DNA]</scope>
    <source>
        <strain evidence="1 2">DSM 25731</strain>
    </source>
</reference>
<evidence type="ECO:0008006" key="3">
    <source>
        <dbReference type="Google" id="ProtNLM"/>
    </source>
</evidence>
<dbReference type="RefSeq" id="WP_108112858.1">
    <property type="nucleotide sequence ID" value="NZ_QBKT01000001.1"/>
</dbReference>
<evidence type="ECO:0000313" key="1">
    <source>
        <dbReference type="EMBL" id="PTX63452.1"/>
    </source>
</evidence>
<gene>
    <name evidence="1" type="ORF">C8N46_10152</name>
</gene>
<dbReference type="SUPFAM" id="SSF54593">
    <property type="entry name" value="Glyoxalase/Bleomycin resistance protein/Dihydroxybiphenyl dioxygenase"/>
    <property type="match status" value="1"/>
</dbReference>
<accession>A0A2T6C595</accession>
<proteinExistence type="predicted"/>
<keyword evidence="2" id="KW-1185">Reference proteome</keyword>
<dbReference type="Gene3D" id="3.10.180.10">
    <property type="entry name" value="2,3-Dihydroxybiphenyl 1,2-Dioxygenase, domain 1"/>
    <property type="match status" value="1"/>
</dbReference>
<dbReference type="InterPro" id="IPR029068">
    <property type="entry name" value="Glyas_Bleomycin-R_OHBP_Dase"/>
</dbReference>
<dbReference type="AlphaFoldDB" id="A0A2T6C595"/>
<dbReference type="Proteomes" id="UP000244090">
    <property type="component" value="Unassembled WGS sequence"/>
</dbReference>
<name>A0A2T6C595_9FLAO</name>
<evidence type="ECO:0000313" key="2">
    <source>
        <dbReference type="Proteomes" id="UP000244090"/>
    </source>
</evidence>
<sequence length="218" mass="24849">MKIGELTLFTTNLEAQQHFYTQVLELPLVAANAEKFTVKLGVSSLTFVKSNRSRQAHFAINISSYKIQQALQWIQKRTDILWCDGEPIADFSGWNAEALYFYDKDRNIVEFIARKDLDVVNTHPFSTADLLSISEIGIVSTDNKAIYHQINDMRPIEVYDGDFDKFCALGTPEGLFILVNHTKKKWYPTLEEAFPADFHITGDYNFAFVNGNIVAKKP</sequence>
<organism evidence="1 2">
    <name type="scientific">Kordia periserrulae</name>
    <dbReference type="NCBI Taxonomy" id="701523"/>
    <lineage>
        <taxon>Bacteria</taxon>
        <taxon>Pseudomonadati</taxon>
        <taxon>Bacteroidota</taxon>
        <taxon>Flavobacteriia</taxon>
        <taxon>Flavobacteriales</taxon>
        <taxon>Flavobacteriaceae</taxon>
        <taxon>Kordia</taxon>
    </lineage>
</organism>